<proteinExistence type="predicted"/>
<gene>
    <name evidence="6" type="ORF">GCM10011578_098390</name>
</gene>
<organism evidence="6 7">
    <name type="scientific">Streptomyces fuscichromogenes</name>
    <dbReference type="NCBI Taxonomy" id="1324013"/>
    <lineage>
        <taxon>Bacteria</taxon>
        <taxon>Bacillati</taxon>
        <taxon>Actinomycetota</taxon>
        <taxon>Actinomycetes</taxon>
        <taxon>Kitasatosporales</taxon>
        <taxon>Streptomycetaceae</taxon>
        <taxon>Streptomyces</taxon>
    </lineage>
</organism>
<dbReference type="InterPro" id="IPR013751">
    <property type="entry name" value="ACP_syn_III_N"/>
</dbReference>
<keyword evidence="2" id="KW-0808">Transferase</keyword>
<evidence type="ECO:0000256" key="3">
    <source>
        <dbReference type="ARBA" id="ARBA00023315"/>
    </source>
</evidence>
<reference evidence="6" key="1">
    <citation type="journal article" date="2014" name="Int. J. Syst. Evol. Microbiol.">
        <title>Complete genome sequence of Corynebacterium casei LMG S-19264T (=DSM 44701T), isolated from a smear-ripened cheese.</title>
        <authorList>
            <consortium name="US DOE Joint Genome Institute (JGI-PGF)"/>
            <person name="Walter F."/>
            <person name="Albersmeier A."/>
            <person name="Kalinowski J."/>
            <person name="Ruckert C."/>
        </authorList>
    </citation>
    <scope>NUCLEOTIDE SEQUENCE</scope>
    <source>
        <strain evidence="6">CGMCC 4.7110</strain>
    </source>
</reference>
<dbReference type="SUPFAM" id="SSF53901">
    <property type="entry name" value="Thiolase-like"/>
    <property type="match status" value="2"/>
</dbReference>
<evidence type="ECO:0000313" key="6">
    <source>
        <dbReference type="EMBL" id="GGN45960.1"/>
    </source>
</evidence>
<protein>
    <submittedName>
        <fullName evidence="6">3-oxoacyl-[acyl-carrier-protein] synthase III</fullName>
    </submittedName>
</protein>
<dbReference type="RefSeq" id="WP_189269520.1">
    <property type="nucleotide sequence ID" value="NZ_BMML01000050.1"/>
</dbReference>
<feature type="domain" description="Beta-ketoacyl-[acyl-carrier-protein] synthase III N-terminal" evidence="5">
    <location>
        <begin position="120"/>
        <end position="198"/>
    </location>
</feature>
<dbReference type="GO" id="GO:0004315">
    <property type="term" value="F:3-oxoacyl-[acyl-carrier-protein] synthase activity"/>
    <property type="evidence" value="ECO:0007669"/>
    <property type="project" value="InterPro"/>
</dbReference>
<evidence type="ECO:0000256" key="1">
    <source>
        <dbReference type="ARBA" id="ARBA00022490"/>
    </source>
</evidence>
<dbReference type="GO" id="GO:0044550">
    <property type="term" value="P:secondary metabolite biosynthetic process"/>
    <property type="evidence" value="ECO:0007669"/>
    <property type="project" value="TreeGrafter"/>
</dbReference>
<dbReference type="InterPro" id="IPR016039">
    <property type="entry name" value="Thiolase-like"/>
</dbReference>
<reference evidence="6" key="2">
    <citation type="submission" date="2020-09" db="EMBL/GenBank/DDBJ databases">
        <authorList>
            <person name="Sun Q."/>
            <person name="Zhou Y."/>
        </authorList>
    </citation>
    <scope>NUCLEOTIDE SEQUENCE</scope>
    <source>
        <strain evidence="6">CGMCC 4.7110</strain>
    </source>
</reference>
<keyword evidence="7" id="KW-1185">Reference proteome</keyword>
<dbReference type="GO" id="GO:0006633">
    <property type="term" value="P:fatty acid biosynthetic process"/>
    <property type="evidence" value="ECO:0007669"/>
    <property type="project" value="InterPro"/>
</dbReference>
<evidence type="ECO:0000313" key="7">
    <source>
        <dbReference type="Proteomes" id="UP000653411"/>
    </source>
</evidence>
<dbReference type="InterPro" id="IPR013747">
    <property type="entry name" value="ACP_syn_III_C"/>
</dbReference>
<dbReference type="PANTHER" id="PTHR34069:SF2">
    <property type="entry name" value="BETA-KETOACYL-[ACYL-CARRIER-PROTEIN] SYNTHASE III"/>
    <property type="match status" value="1"/>
</dbReference>
<comment type="caution">
    <text evidence="6">The sequence shown here is derived from an EMBL/GenBank/DDBJ whole genome shotgun (WGS) entry which is preliminary data.</text>
</comment>
<keyword evidence="3" id="KW-0012">Acyltransferase</keyword>
<keyword evidence="1" id="KW-0963">Cytoplasm</keyword>
<evidence type="ECO:0000259" key="4">
    <source>
        <dbReference type="Pfam" id="PF08541"/>
    </source>
</evidence>
<accession>A0A918CXK9</accession>
<dbReference type="PANTHER" id="PTHR34069">
    <property type="entry name" value="3-OXOACYL-[ACYL-CARRIER-PROTEIN] SYNTHASE 3"/>
    <property type="match status" value="1"/>
</dbReference>
<dbReference type="Pfam" id="PF08545">
    <property type="entry name" value="ACP_syn_III"/>
    <property type="match status" value="1"/>
</dbReference>
<feature type="domain" description="Beta-ketoacyl-[acyl-carrier-protein] synthase III C-terminal" evidence="4">
    <location>
        <begin position="255"/>
        <end position="327"/>
    </location>
</feature>
<evidence type="ECO:0000259" key="5">
    <source>
        <dbReference type="Pfam" id="PF08545"/>
    </source>
</evidence>
<dbReference type="Gene3D" id="3.40.47.10">
    <property type="match status" value="2"/>
</dbReference>
<sequence>MSTATPPLFHISGTGRALPGDAVSNAELGRAFGISESWIDVFVGTRTRHFGRDLASGKVTHTLTDLCAEAADRALAAAGTAPADVDFLVLSTATPDALLPTTANETADRLGLTLLPTYQLQAGCAGAVQALDLARALLAGGHRTGLVVAGDVTDRFLDTGPDVARLPAQELVNYVLFGDGAAAAVVTADPGPDHTALAVHALLHHFAGLGRPPGQIVGWHGAAAPDPARRMLFEDYRAIEAQVPDLAAQTVAELLAASGWAPQQIGHVLPPQLSGRMTDRIMAGLGLPAASREVSCVRETGNTGNALPLLQLDLLAGRLEPGGRALAAVVESSKWIKAGLALERPATGRTEDRP</sequence>
<dbReference type="Proteomes" id="UP000653411">
    <property type="component" value="Unassembled WGS sequence"/>
</dbReference>
<dbReference type="Pfam" id="PF08541">
    <property type="entry name" value="ACP_syn_III_C"/>
    <property type="match status" value="1"/>
</dbReference>
<evidence type="ECO:0000256" key="2">
    <source>
        <dbReference type="ARBA" id="ARBA00022679"/>
    </source>
</evidence>
<name>A0A918CXK9_9ACTN</name>
<dbReference type="EMBL" id="BMML01000050">
    <property type="protein sequence ID" value="GGN45960.1"/>
    <property type="molecule type" value="Genomic_DNA"/>
</dbReference>
<dbReference type="AlphaFoldDB" id="A0A918CXK9"/>